<feature type="region of interest" description="Disordered" evidence="1">
    <location>
        <begin position="133"/>
        <end position="152"/>
    </location>
</feature>
<feature type="compositionally biased region" description="Polar residues" evidence="1">
    <location>
        <begin position="220"/>
        <end position="233"/>
    </location>
</feature>
<evidence type="ECO:0000313" key="2">
    <source>
        <dbReference type="EMBL" id="GEU86230.1"/>
    </source>
</evidence>
<accession>A0A6L2NJN4</accession>
<reference evidence="2" key="1">
    <citation type="journal article" date="2019" name="Sci. Rep.">
        <title>Draft genome of Tanacetum cinerariifolium, the natural source of mosquito coil.</title>
        <authorList>
            <person name="Yamashiro T."/>
            <person name="Shiraishi A."/>
            <person name="Satake H."/>
            <person name="Nakayama K."/>
        </authorList>
    </citation>
    <scope>NUCLEOTIDE SEQUENCE</scope>
</reference>
<feature type="region of interest" description="Disordered" evidence="1">
    <location>
        <begin position="198"/>
        <end position="233"/>
    </location>
</feature>
<comment type="caution">
    <text evidence="2">The sequence shown here is derived from an EMBL/GenBank/DDBJ whole genome shotgun (WGS) entry which is preliminary data.</text>
</comment>
<evidence type="ECO:0000256" key="1">
    <source>
        <dbReference type="SAM" id="MobiDB-lite"/>
    </source>
</evidence>
<protein>
    <submittedName>
        <fullName evidence="2">Uncharacterized protein</fullName>
    </submittedName>
</protein>
<name>A0A6L2NJN4_TANCI</name>
<proteinExistence type="predicted"/>
<organism evidence="2">
    <name type="scientific">Tanacetum cinerariifolium</name>
    <name type="common">Dalmatian daisy</name>
    <name type="synonym">Chrysanthemum cinerariifolium</name>
    <dbReference type="NCBI Taxonomy" id="118510"/>
    <lineage>
        <taxon>Eukaryota</taxon>
        <taxon>Viridiplantae</taxon>
        <taxon>Streptophyta</taxon>
        <taxon>Embryophyta</taxon>
        <taxon>Tracheophyta</taxon>
        <taxon>Spermatophyta</taxon>
        <taxon>Magnoliopsida</taxon>
        <taxon>eudicotyledons</taxon>
        <taxon>Gunneridae</taxon>
        <taxon>Pentapetalae</taxon>
        <taxon>asterids</taxon>
        <taxon>campanulids</taxon>
        <taxon>Asterales</taxon>
        <taxon>Asteraceae</taxon>
        <taxon>Asteroideae</taxon>
        <taxon>Anthemideae</taxon>
        <taxon>Anthemidinae</taxon>
        <taxon>Tanacetum</taxon>
    </lineage>
</organism>
<dbReference type="AlphaFoldDB" id="A0A6L2NJN4"/>
<sequence>METTGLKAATSKASSARLRYNLTYTLRRDQFKVYKMKEFKLIRDISIPTAHTRVWRKTLLANTRKRRLEEGAMHGDKDKVTLDDLFLLHSMDGGVRVDVQSKGVEEEEESNCRGTFDWCNRLGYDDLVNDIPDNGKDDGVADAGDDDEGGSDVNDLTYVVFGMSEQYDQFYREFRQMRMEQERVQQGVNFMSSTSVYSIAPSQSPSPNPFKLFGDADAGPSTSQNQGNDINKE</sequence>
<dbReference type="EMBL" id="BKCJ010009279">
    <property type="protein sequence ID" value="GEU86230.1"/>
    <property type="molecule type" value="Genomic_DNA"/>
</dbReference>
<gene>
    <name evidence="2" type="ORF">Tci_058208</name>
</gene>